<evidence type="ECO:0000256" key="1">
    <source>
        <dbReference type="SAM" id="Phobius"/>
    </source>
</evidence>
<feature type="transmembrane region" description="Helical" evidence="1">
    <location>
        <begin position="67"/>
        <end position="86"/>
    </location>
</feature>
<feature type="transmembrane region" description="Helical" evidence="1">
    <location>
        <begin position="93"/>
        <end position="111"/>
    </location>
</feature>
<dbReference type="RefSeq" id="WP_210656787.1">
    <property type="nucleotide sequence ID" value="NZ_JAGKSP010000002.1"/>
</dbReference>
<comment type="caution">
    <text evidence="2">The sequence shown here is derived from an EMBL/GenBank/DDBJ whole genome shotgun (WGS) entry which is preliminary data.</text>
</comment>
<dbReference type="InterPro" id="IPR032809">
    <property type="entry name" value="Put_HupE_UreJ"/>
</dbReference>
<evidence type="ECO:0000313" key="2">
    <source>
        <dbReference type="EMBL" id="MBP3962522.1"/>
    </source>
</evidence>
<protein>
    <submittedName>
        <fullName evidence="2">HupE/UreJ family protein</fullName>
    </submittedName>
</protein>
<feature type="transmembrane region" description="Helical" evidence="1">
    <location>
        <begin position="12"/>
        <end position="31"/>
    </location>
</feature>
<keyword evidence="1" id="KW-0812">Transmembrane</keyword>
<dbReference type="Pfam" id="PF13795">
    <property type="entry name" value="HupE_UreJ_2"/>
    <property type="match status" value="1"/>
</dbReference>
<dbReference type="Proteomes" id="UP000673394">
    <property type="component" value="Unassembled WGS sequence"/>
</dbReference>
<keyword evidence="1" id="KW-0472">Membrane</keyword>
<dbReference type="EMBL" id="JAGKSP010000002">
    <property type="protein sequence ID" value="MBP3962522.1"/>
    <property type="molecule type" value="Genomic_DNA"/>
</dbReference>
<reference evidence="2 3" key="1">
    <citation type="submission" date="2021-04" db="EMBL/GenBank/DDBJ databases">
        <title>Paenibacillus sp. DLE-14 whole genome sequence.</title>
        <authorList>
            <person name="Ham Y.J."/>
        </authorList>
    </citation>
    <scope>NUCLEOTIDE SEQUENCE [LARGE SCALE GENOMIC DNA]</scope>
    <source>
        <strain evidence="2 3">DLE-14</strain>
    </source>
</reference>
<feature type="transmembrane region" description="Helical" evidence="1">
    <location>
        <begin position="157"/>
        <end position="175"/>
    </location>
</feature>
<feature type="transmembrane region" description="Helical" evidence="1">
    <location>
        <begin position="123"/>
        <end position="145"/>
    </location>
</feature>
<organism evidence="2 3">
    <name type="scientific">Paenibacillus lignilyticus</name>
    <dbReference type="NCBI Taxonomy" id="1172615"/>
    <lineage>
        <taxon>Bacteria</taxon>
        <taxon>Bacillati</taxon>
        <taxon>Bacillota</taxon>
        <taxon>Bacilli</taxon>
        <taxon>Bacillales</taxon>
        <taxon>Paenibacillaceae</taxon>
        <taxon>Paenibacillus</taxon>
    </lineage>
</organism>
<keyword evidence="1" id="KW-1133">Transmembrane helix</keyword>
<evidence type="ECO:0000313" key="3">
    <source>
        <dbReference type="Proteomes" id="UP000673394"/>
    </source>
</evidence>
<accession>A0ABS5C940</accession>
<proteinExistence type="predicted"/>
<gene>
    <name evidence="2" type="ORF">I8J30_07360</name>
</gene>
<sequence length="183" mass="20484">MGNFLQYLSMGIEHILSGYDHLLFLCGLIIARMSKLDILKVLTAFTVGHCVTLALSSLELVSLSPSIIEPLIALSIVYITIENLFLKKLNHRWIVTLFFGLIHGFGFSEILRGKLSDEFVVPLFSFNLGVEVGQIMVLAAVLPLIWAFKQTKLDERILVSGGSAVVACFGLYWFVERMTQQFL</sequence>
<keyword evidence="3" id="KW-1185">Reference proteome</keyword>
<name>A0ABS5C940_9BACL</name>
<feature type="transmembrane region" description="Helical" evidence="1">
    <location>
        <begin position="38"/>
        <end position="55"/>
    </location>
</feature>